<comment type="caution">
    <text evidence="3">The sequence shown here is derived from an EMBL/GenBank/DDBJ whole genome shotgun (WGS) entry which is preliminary data.</text>
</comment>
<dbReference type="Proteomes" id="UP000176778">
    <property type="component" value="Unassembled WGS sequence"/>
</dbReference>
<dbReference type="STRING" id="1802479.A2Y68_00965"/>
<proteinExistence type="predicted"/>
<evidence type="ECO:0000256" key="2">
    <source>
        <dbReference type="SAM" id="Phobius"/>
    </source>
</evidence>
<keyword evidence="2" id="KW-1133">Transmembrane helix</keyword>
<reference evidence="3 4" key="1">
    <citation type="journal article" date="2016" name="Nat. Commun.">
        <title>Thousands of microbial genomes shed light on interconnected biogeochemical processes in an aquifer system.</title>
        <authorList>
            <person name="Anantharaman K."/>
            <person name="Brown C.T."/>
            <person name="Hug L.A."/>
            <person name="Sharon I."/>
            <person name="Castelle C.J."/>
            <person name="Probst A.J."/>
            <person name="Thomas B.C."/>
            <person name="Singh A."/>
            <person name="Wilkins M.J."/>
            <person name="Karaoz U."/>
            <person name="Brodie E.L."/>
            <person name="Williams K.H."/>
            <person name="Hubbard S.S."/>
            <person name="Banfield J.F."/>
        </authorList>
    </citation>
    <scope>NUCLEOTIDE SEQUENCE [LARGE SCALE GENOMIC DNA]</scope>
</reference>
<name>A0A1F7X4S2_9BACT</name>
<feature type="transmembrane region" description="Helical" evidence="2">
    <location>
        <begin position="467"/>
        <end position="487"/>
    </location>
</feature>
<gene>
    <name evidence="3" type="ORF">A2Y68_00965</name>
</gene>
<feature type="compositionally biased region" description="Basic and acidic residues" evidence="1">
    <location>
        <begin position="9"/>
        <end position="30"/>
    </location>
</feature>
<accession>A0A1F7X4S2</accession>
<evidence type="ECO:0000256" key="1">
    <source>
        <dbReference type="SAM" id="MobiDB-lite"/>
    </source>
</evidence>
<feature type="transmembrane region" description="Helical" evidence="2">
    <location>
        <begin position="369"/>
        <end position="398"/>
    </location>
</feature>
<feature type="region of interest" description="Disordered" evidence="1">
    <location>
        <begin position="1"/>
        <end position="30"/>
    </location>
</feature>
<organism evidence="3 4">
    <name type="scientific">Candidatus Woesebacteria bacterium RBG_13_46_13</name>
    <dbReference type="NCBI Taxonomy" id="1802479"/>
    <lineage>
        <taxon>Bacteria</taxon>
        <taxon>Candidatus Woeseibacteriota</taxon>
    </lineage>
</organism>
<protein>
    <submittedName>
        <fullName evidence="3">Uncharacterized protein</fullName>
    </submittedName>
</protein>
<evidence type="ECO:0000313" key="4">
    <source>
        <dbReference type="Proteomes" id="UP000176778"/>
    </source>
</evidence>
<dbReference type="AlphaFoldDB" id="A0A1F7X4S2"/>
<keyword evidence="2" id="KW-0812">Transmembrane</keyword>
<feature type="transmembrane region" description="Helical" evidence="2">
    <location>
        <begin position="442"/>
        <end position="461"/>
    </location>
</feature>
<evidence type="ECO:0000313" key="3">
    <source>
        <dbReference type="EMBL" id="OGM09981.1"/>
    </source>
</evidence>
<keyword evidence="2" id="KW-0472">Membrane</keyword>
<sequence length="574" mass="66228">MQGIIFESGNKDKEEAKETPKQDQAEVVKETAPEVKGSLSAEALTLLKYYQSTIKEETSQQWEPKVKVGETLSGVAQVYERLRYAVDYKKEHLLRRNAIERILKRQLRTVERNPREIADNLIKELIWARYLRNDYLPVSRTEAAAGIIAKYLKFFSLIPSRYHDRKEGAWWRDWLISIASCELEEAIDPSLISIDALSLSTLAWFKKRYQWLGDGLDDTQKDIQTTIAVYRGLFRTDDARTAYHLLKNMYPQWSNIRAEDLDGNTPKIFDLFATIRADLNPAIQTRLYRFVQRQISAFQILKEVIEQDVENAARVFANPQVLEEAVYDVCEEKYGEISDRVARGIIRSIIYIFVTKIFFAIVIEIPYEYYFLGGISYVPLLTTVLIPILFVFLVALTIKKPNEANTQRILEKISDFVYVSGRKEKTKFSLTAANRGGIMYKAFAFVYSVLFLLIFGAISYLLQKIGFNFVGGVIFFIFLSLVLLFAYRVKFTASELNVTEPKESLLSHLMTNLSLPLLDVGVWLSDKFSRFNFLIVFLDILIEAPLKNIIGVADEWTSFVKERKEEVVEIPVER</sequence>
<feature type="transmembrane region" description="Helical" evidence="2">
    <location>
        <begin position="344"/>
        <end position="363"/>
    </location>
</feature>
<dbReference type="EMBL" id="MGFR01000002">
    <property type="protein sequence ID" value="OGM09981.1"/>
    <property type="molecule type" value="Genomic_DNA"/>
</dbReference>